<keyword evidence="4" id="KW-1185">Reference proteome</keyword>
<dbReference type="CDD" id="cd03449">
    <property type="entry name" value="R_hydratase"/>
    <property type="match status" value="1"/>
</dbReference>
<dbReference type="AlphaFoldDB" id="A0A327M9Q8"/>
<gene>
    <name evidence="3" type="ORF">DOO78_07870</name>
</gene>
<dbReference type="OrthoDB" id="9800237at2"/>
<dbReference type="GO" id="GO:0006633">
    <property type="term" value="P:fatty acid biosynthetic process"/>
    <property type="evidence" value="ECO:0007669"/>
    <property type="project" value="TreeGrafter"/>
</dbReference>
<dbReference type="GO" id="GO:0019171">
    <property type="term" value="F:(3R)-hydroxyacyl-[acyl-carrier-protein] dehydratase activity"/>
    <property type="evidence" value="ECO:0007669"/>
    <property type="project" value="TreeGrafter"/>
</dbReference>
<accession>A0A327M9Q8</accession>
<dbReference type="InterPro" id="IPR002539">
    <property type="entry name" value="MaoC-like_dom"/>
</dbReference>
<comment type="caution">
    <text evidence="3">The sequence shown here is derived from an EMBL/GenBank/DDBJ whole genome shotgun (WGS) entry which is preliminary data.</text>
</comment>
<feature type="domain" description="MaoC-like" evidence="2">
    <location>
        <begin position="19"/>
        <end position="106"/>
    </location>
</feature>
<dbReference type="EMBL" id="QLIX01000004">
    <property type="protein sequence ID" value="RAI59509.1"/>
    <property type="molecule type" value="Genomic_DNA"/>
</dbReference>
<evidence type="ECO:0000256" key="1">
    <source>
        <dbReference type="ARBA" id="ARBA00023239"/>
    </source>
</evidence>
<reference evidence="4" key="1">
    <citation type="submission" date="2018-06" db="EMBL/GenBank/DDBJ databases">
        <authorList>
            <person name="Khan S.A."/>
        </authorList>
    </citation>
    <scope>NUCLEOTIDE SEQUENCE [LARGE SCALE GENOMIC DNA]</scope>
    <source>
        <strain evidence="4">DB-1506</strain>
    </source>
</reference>
<dbReference type="SUPFAM" id="SSF54637">
    <property type="entry name" value="Thioesterase/thiol ester dehydrase-isomerase"/>
    <property type="match status" value="1"/>
</dbReference>
<dbReference type="PANTHER" id="PTHR43437">
    <property type="entry name" value="HYDROXYACYL-THIOESTER DEHYDRATASE TYPE 2, MITOCHONDRIAL-RELATED"/>
    <property type="match status" value="1"/>
</dbReference>
<dbReference type="PANTHER" id="PTHR43437:SF3">
    <property type="entry name" value="HYDROXYACYL-THIOESTER DEHYDRATASE TYPE 2, MITOCHONDRIAL"/>
    <property type="match status" value="1"/>
</dbReference>
<proteinExistence type="predicted"/>
<dbReference type="InterPro" id="IPR050965">
    <property type="entry name" value="UPF0336/Enoyl-CoA_hydratase"/>
</dbReference>
<dbReference type="Proteomes" id="UP000249065">
    <property type="component" value="Unassembled WGS sequence"/>
</dbReference>
<dbReference type="InterPro" id="IPR029069">
    <property type="entry name" value="HotDog_dom_sf"/>
</dbReference>
<evidence type="ECO:0000313" key="4">
    <source>
        <dbReference type="Proteomes" id="UP000249065"/>
    </source>
</evidence>
<protein>
    <submittedName>
        <fullName evidence="3">(R)-hydratase</fullName>
    </submittedName>
</protein>
<sequence length="155" mass="16369">MSDGMFFEDLSVGQTASFGKTITEADIVLFAAVTGDTNPMHLNADYAKDTIFGERIAHGMLAAGLITKVLGTQLPGPGTIYMAQSLQFRAPVRIGETVTATVEVLALHPEKHRATLRTVCAVRGKPVLEGEAYVSVPSRTARPQAAIAAGTRAAE</sequence>
<keyword evidence="1" id="KW-0456">Lyase</keyword>
<evidence type="ECO:0000313" key="3">
    <source>
        <dbReference type="EMBL" id="RAI59509.1"/>
    </source>
</evidence>
<dbReference type="Gene3D" id="3.10.129.10">
    <property type="entry name" value="Hotdog Thioesterase"/>
    <property type="match status" value="1"/>
</dbReference>
<dbReference type="RefSeq" id="WP_111469197.1">
    <property type="nucleotide sequence ID" value="NZ_QLIX01000004.1"/>
</dbReference>
<dbReference type="FunFam" id="3.10.129.10:FF:000042">
    <property type="entry name" value="MaoC domain protein dehydratase"/>
    <property type="match status" value="1"/>
</dbReference>
<evidence type="ECO:0000259" key="2">
    <source>
        <dbReference type="Pfam" id="PF01575"/>
    </source>
</evidence>
<organism evidence="3 4">
    <name type="scientific">Roseicella frigidaeris</name>
    <dbReference type="NCBI Taxonomy" id="2230885"/>
    <lineage>
        <taxon>Bacteria</taxon>
        <taxon>Pseudomonadati</taxon>
        <taxon>Pseudomonadota</taxon>
        <taxon>Alphaproteobacteria</taxon>
        <taxon>Acetobacterales</taxon>
        <taxon>Roseomonadaceae</taxon>
        <taxon>Roseicella</taxon>
    </lineage>
</organism>
<name>A0A327M9Q8_9PROT</name>
<dbReference type="Pfam" id="PF01575">
    <property type="entry name" value="MaoC_dehydratas"/>
    <property type="match status" value="1"/>
</dbReference>